<proteinExistence type="predicted"/>
<dbReference type="KEGG" id="llu:AKJ09_05663"/>
<dbReference type="STRING" id="1391654.AKJ09_05663"/>
<dbReference type="GO" id="GO:0004602">
    <property type="term" value="F:glutathione peroxidase activity"/>
    <property type="evidence" value="ECO:0007669"/>
    <property type="project" value="TreeGrafter"/>
</dbReference>
<dbReference type="RefSeq" id="WP_146650213.1">
    <property type="nucleotide sequence ID" value="NZ_CP012333.1"/>
</dbReference>
<keyword evidence="3" id="KW-1185">Reference proteome</keyword>
<feature type="domain" description="DSBA-like thioredoxin" evidence="1">
    <location>
        <begin position="15"/>
        <end position="201"/>
    </location>
</feature>
<keyword evidence="2" id="KW-0413">Isomerase</keyword>
<dbReference type="InterPro" id="IPR051924">
    <property type="entry name" value="GST_Kappa/NadH"/>
</dbReference>
<dbReference type="PANTHER" id="PTHR42943">
    <property type="entry name" value="GLUTATHIONE S-TRANSFERASE KAPPA"/>
    <property type="match status" value="1"/>
</dbReference>
<protein>
    <submittedName>
        <fullName evidence="2">2-hydroxychromene-2-carboxylate isomerase</fullName>
    </submittedName>
</protein>
<name>A0A0K1Q0Q8_9BACT</name>
<accession>A0A0K1Q0Q8</accession>
<dbReference type="GO" id="GO:0004364">
    <property type="term" value="F:glutathione transferase activity"/>
    <property type="evidence" value="ECO:0007669"/>
    <property type="project" value="TreeGrafter"/>
</dbReference>
<dbReference type="SUPFAM" id="SSF52833">
    <property type="entry name" value="Thioredoxin-like"/>
    <property type="match status" value="2"/>
</dbReference>
<dbReference type="InterPro" id="IPR001853">
    <property type="entry name" value="DSBA-like_thioredoxin_dom"/>
</dbReference>
<dbReference type="Pfam" id="PF01323">
    <property type="entry name" value="DSBA"/>
    <property type="match status" value="2"/>
</dbReference>
<dbReference type="GO" id="GO:0006749">
    <property type="term" value="P:glutathione metabolic process"/>
    <property type="evidence" value="ECO:0007669"/>
    <property type="project" value="TreeGrafter"/>
</dbReference>
<dbReference type="Gene3D" id="3.40.30.10">
    <property type="entry name" value="Glutaredoxin"/>
    <property type="match status" value="2"/>
</dbReference>
<dbReference type="GO" id="GO:1901170">
    <property type="term" value="P:naphthalene catabolic process"/>
    <property type="evidence" value="ECO:0007669"/>
    <property type="project" value="InterPro"/>
</dbReference>
<dbReference type="GO" id="GO:0018845">
    <property type="term" value="F:2-hydroxychromene-2-carboxylate isomerase activity"/>
    <property type="evidence" value="ECO:0007669"/>
    <property type="project" value="InterPro"/>
</dbReference>
<feature type="domain" description="DSBA-like thioredoxin" evidence="1">
    <location>
        <begin position="227"/>
        <end position="416"/>
    </location>
</feature>
<dbReference type="CDD" id="cd03022">
    <property type="entry name" value="DsbA_HCCA_Iso"/>
    <property type="match status" value="2"/>
</dbReference>
<dbReference type="EMBL" id="CP012333">
    <property type="protein sequence ID" value="AKU98999.1"/>
    <property type="molecule type" value="Genomic_DNA"/>
</dbReference>
<reference evidence="2 3" key="1">
    <citation type="submission" date="2015-08" db="EMBL/GenBank/DDBJ databases">
        <authorList>
            <person name="Babu N.S."/>
            <person name="Beckwith C.J."/>
            <person name="Beseler K.G."/>
            <person name="Brison A."/>
            <person name="Carone J.V."/>
            <person name="Caskin T.P."/>
            <person name="Diamond M."/>
            <person name="Durham M.E."/>
            <person name="Foxe J.M."/>
            <person name="Go M."/>
            <person name="Henderson B.A."/>
            <person name="Jones I.B."/>
            <person name="McGettigan J.A."/>
            <person name="Micheletti S.J."/>
            <person name="Nasrallah M.E."/>
            <person name="Ortiz D."/>
            <person name="Piller C.R."/>
            <person name="Privatt S.R."/>
            <person name="Schneider S.L."/>
            <person name="Sharp S."/>
            <person name="Smith T.C."/>
            <person name="Stanton J.D."/>
            <person name="Ullery H.E."/>
            <person name="Wilson R.J."/>
            <person name="Serrano M.G."/>
            <person name="Buck G."/>
            <person name="Lee V."/>
            <person name="Wang Y."/>
            <person name="Carvalho R."/>
            <person name="Voegtly L."/>
            <person name="Shi R."/>
            <person name="Duckworth R."/>
            <person name="Johnson A."/>
            <person name="Loviza R."/>
            <person name="Walstead R."/>
            <person name="Shah Z."/>
            <person name="Kiflezghi M."/>
            <person name="Wade K."/>
            <person name="Ball S.L."/>
            <person name="Bradley K.W."/>
            <person name="Asai D.J."/>
            <person name="Bowman C.A."/>
            <person name="Russell D.A."/>
            <person name="Pope W.H."/>
            <person name="Jacobs-Sera D."/>
            <person name="Hendrix R.W."/>
            <person name="Hatfull G.F."/>
        </authorList>
    </citation>
    <scope>NUCLEOTIDE SEQUENCE [LARGE SCALE GENOMIC DNA]</scope>
    <source>
        <strain evidence="2 3">DSM 27648</strain>
    </source>
</reference>
<organism evidence="2 3">
    <name type="scientific">Labilithrix luteola</name>
    <dbReference type="NCBI Taxonomy" id="1391654"/>
    <lineage>
        <taxon>Bacteria</taxon>
        <taxon>Pseudomonadati</taxon>
        <taxon>Myxococcota</taxon>
        <taxon>Polyangia</taxon>
        <taxon>Polyangiales</taxon>
        <taxon>Labilitrichaceae</taxon>
        <taxon>Labilithrix</taxon>
    </lineage>
</organism>
<dbReference type="Proteomes" id="UP000064967">
    <property type="component" value="Chromosome"/>
</dbReference>
<dbReference type="AlphaFoldDB" id="A0A0K1Q0Q8"/>
<evidence type="ECO:0000259" key="1">
    <source>
        <dbReference type="Pfam" id="PF01323"/>
    </source>
</evidence>
<dbReference type="InterPro" id="IPR036249">
    <property type="entry name" value="Thioredoxin-like_sf"/>
</dbReference>
<dbReference type="PANTHER" id="PTHR42943:SF2">
    <property type="entry name" value="GLUTATHIONE S-TRANSFERASE KAPPA 1"/>
    <property type="match status" value="1"/>
</dbReference>
<evidence type="ECO:0000313" key="3">
    <source>
        <dbReference type="Proteomes" id="UP000064967"/>
    </source>
</evidence>
<gene>
    <name evidence="2" type="ORF">AKJ09_05663</name>
</gene>
<evidence type="ECO:0000313" key="2">
    <source>
        <dbReference type="EMBL" id="AKU98999.1"/>
    </source>
</evidence>
<sequence>MEPIEPSRRLPARSLDFWFDYTCPFAYLASTRVRELGAEMGVTPSYRPMLLGGVFRASGTPQNLAGTLSPSKASHNFADMKRWAARFGVPLTMPQAHPMRSVEALRATLATGVDPAVVDGFYEAYWVHNRDIANAEVIGEVVERAGHDRVAVLAKMASTEIKDDLRRRTEEAVSLGIFGAPTFIVDGEHLYWGQDRMTFVRGARPEHETEGVPTPRVAPEPVHERIIEVYWDFSSPFAYLGQSQIERLAAQASARVVWRPVLLGGLFRAVGSPTVPIATFSESKRRHVMLDLGRWAAYWGVPFRFPAKFPIRSVRALRVWLALPEEHRDAFRTAVFRSYWEEGRDIEVDAVLAECIGDESVAKAAFAAADSDAVKEGLRAETEAAAARGVFGVPTFVVGDELYWGQDRLELALEALTGA</sequence>
<dbReference type="InterPro" id="IPR044087">
    <property type="entry name" value="NahD-like"/>
</dbReference>
<dbReference type="OrthoDB" id="5244108at2"/>